<organism evidence="8 9">
    <name type="scientific">Flammeovirga agarivorans</name>
    <dbReference type="NCBI Taxonomy" id="2726742"/>
    <lineage>
        <taxon>Bacteria</taxon>
        <taxon>Pseudomonadati</taxon>
        <taxon>Bacteroidota</taxon>
        <taxon>Cytophagia</taxon>
        <taxon>Cytophagales</taxon>
        <taxon>Flammeovirgaceae</taxon>
        <taxon>Flammeovirga</taxon>
    </lineage>
</organism>
<reference evidence="8 9" key="1">
    <citation type="submission" date="2020-04" db="EMBL/GenBank/DDBJ databases">
        <title>Flammeovirga sp. SR4, a novel species isolated from seawater.</title>
        <authorList>
            <person name="Wang X."/>
        </authorList>
    </citation>
    <scope>NUCLEOTIDE SEQUENCE [LARGE SCALE GENOMIC DNA]</scope>
    <source>
        <strain evidence="8 9">SR4</strain>
    </source>
</reference>
<dbReference type="SUPFAM" id="SSF56954">
    <property type="entry name" value="Outer membrane efflux proteins (OEP)"/>
    <property type="match status" value="1"/>
</dbReference>
<keyword evidence="3" id="KW-0812">Transmembrane</keyword>
<keyword evidence="7" id="KW-0732">Signal</keyword>
<feature type="signal peptide" evidence="7">
    <location>
        <begin position="1"/>
        <end position="23"/>
    </location>
</feature>
<feature type="coiled-coil region" evidence="6">
    <location>
        <begin position="319"/>
        <end position="362"/>
    </location>
</feature>
<dbReference type="Proteomes" id="UP000585050">
    <property type="component" value="Unassembled WGS sequence"/>
</dbReference>
<dbReference type="PANTHER" id="PTHR30026:SF20">
    <property type="entry name" value="OUTER MEMBRANE PROTEIN TOLC"/>
    <property type="match status" value="1"/>
</dbReference>
<keyword evidence="5" id="KW-0998">Cell outer membrane</keyword>
<dbReference type="EMBL" id="JABAIL010000003">
    <property type="protein sequence ID" value="NLR92056.1"/>
    <property type="molecule type" value="Genomic_DNA"/>
</dbReference>
<feature type="chain" id="PRO_5031316779" evidence="7">
    <location>
        <begin position="24"/>
        <end position="429"/>
    </location>
</feature>
<dbReference type="GO" id="GO:0015562">
    <property type="term" value="F:efflux transmembrane transporter activity"/>
    <property type="evidence" value="ECO:0007669"/>
    <property type="project" value="InterPro"/>
</dbReference>
<evidence type="ECO:0000256" key="3">
    <source>
        <dbReference type="ARBA" id="ARBA00022692"/>
    </source>
</evidence>
<name>A0A7X8XWA5_9BACT</name>
<proteinExistence type="predicted"/>
<dbReference type="AlphaFoldDB" id="A0A7X8XWA5"/>
<keyword evidence="2" id="KW-1134">Transmembrane beta strand</keyword>
<sequence length="429" mass="48950">MRSKNKLLLPLLILYGCWHTADAQTIITFEQAEKEAVEKHPITTQREMYERMHQAGIESISKDKLPKFNLQGKLGYFSDVISPSDPNSPAAVVFPEIPHTQWSAYASVDYNLYDGGIKKKKIADKEAEYGVQMQENTVSQFKIKESVSQVYFAALSYQEQEILIKDGIIKEIENRIKEMEALQSGGAALPNSTDALKVEYHKAKQKLLSVQAQKDGALRVLSIWLERESEWKEIELTRPEILNENSNEILRPELTMFSLQAQRMDATSDLLHSQRMPKVGLFALGGYGTPNPYNFFEVDGDVFYQVGFKVQWSPFDYGKNKKERQVTQIQKEVINAELESFNKNINIQVSQIQARINQLETMITEDHEIIKIQENRAKRTKGALENGAATSSQYVTNLNELTDAKLNLSNHELELLQTRYHLAMTKGLL</sequence>
<keyword evidence="6" id="KW-0175">Coiled coil</keyword>
<dbReference type="GO" id="GO:0009279">
    <property type="term" value="C:cell outer membrane"/>
    <property type="evidence" value="ECO:0007669"/>
    <property type="project" value="UniProtKB-SubCell"/>
</dbReference>
<evidence type="ECO:0000256" key="7">
    <source>
        <dbReference type="SAM" id="SignalP"/>
    </source>
</evidence>
<comment type="subcellular location">
    <subcellularLocation>
        <location evidence="1">Cell outer membrane</location>
    </subcellularLocation>
</comment>
<keyword evidence="9" id="KW-1185">Reference proteome</keyword>
<evidence type="ECO:0000256" key="5">
    <source>
        <dbReference type="ARBA" id="ARBA00023237"/>
    </source>
</evidence>
<evidence type="ECO:0000256" key="4">
    <source>
        <dbReference type="ARBA" id="ARBA00023136"/>
    </source>
</evidence>
<protein>
    <submittedName>
        <fullName evidence="8">TolC family protein</fullName>
    </submittedName>
</protein>
<comment type="caution">
    <text evidence="8">The sequence shown here is derived from an EMBL/GenBank/DDBJ whole genome shotgun (WGS) entry which is preliminary data.</text>
</comment>
<evidence type="ECO:0000313" key="8">
    <source>
        <dbReference type="EMBL" id="NLR92056.1"/>
    </source>
</evidence>
<dbReference type="GO" id="GO:0015288">
    <property type="term" value="F:porin activity"/>
    <property type="evidence" value="ECO:0007669"/>
    <property type="project" value="TreeGrafter"/>
</dbReference>
<evidence type="ECO:0000256" key="2">
    <source>
        <dbReference type="ARBA" id="ARBA00022452"/>
    </source>
</evidence>
<accession>A0A7X8XWA5</accession>
<dbReference type="GO" id="GO:1990281">
    <property type="term" value="C:efflux pump complex"/>
    <property type="evidence" value="ECO:0007669"/>
    <property type="project" value="TreeGrafter"/>
</dbReference>
<gene>
    <name evidence="8" type="ORF">HGP29_12595</name>
</gene>
<dbReference type="InterPro" id="IPR051906">
    <property type="entry name" value="TolC-like"/>
</dbReference>
<dbReference type="RefSeq" id="WP_168882761.1">
    <property type="nucleotide sequence ID" value="NZ_JABAIL010000003.1"/>
</dbReference>
<evidence type="ECO:0000313" key="9">
    <source>
        <dbReference type="Proteomes" id="UP000585050"/>
    </source>
</evidence>
<dbReference type="PANTHER" id="PTHR30026">
    <property type="entry name" value="OUTER MEMBRANE PROTEIN TOLC"/>
    <property type="match status" value="1"/>
</dbReference>
<keyword evidence="4" id="KW-0472">Membrane</keyword>
<dbReference type="Gene3D" id="1.20.1600.10">
    <property type="entry name" value="Outer membrane efflux proteins (OEP)"/>
    <property type="match status" value="1"/>
</dbReference>
<evidence type="ECO:0000256" key="6">
    <source>
        <dbReference type="SAM" id="Coils"/>
    </source>
</evidence>
<evidence type="ECO:0000256" key="1">
    <source>
        <dbReference type="ARBA" id="ARBA00004442"/>
    </source>
</evidence>
<dbReference type="PROSITE" id="PS51257">
    <property type="entry name" value="PROKAR_LIPOPROTEIN"/>
    <property type="match status" value="1"/>
</dbReference>